<name>A0A0N4TZ98_BRUPA</name>
<dbReference type="EMBL" id="UZAD01013593">
    <property type="protein sequence ID" value="VDN95481.1"/>
    <property type="molecule type" value="Genomic_DNA"/>
</dbReference>
<dbReference type="AlphaFoldDB" id="A0A0N4TZ98"/>
<feature type="transmembrane region" description="Helical" evidence="1">
    <location>
        <begin position="51"/>
        <end position="78"/>
    </location>
</feature>
<dbReference type="WBParaSite" id="BPAG_0001436801-mRNA-1">
    <property type="protein sequence ID" value="BPAG_0001436801-mRNA-1"/>
    <property type="gene ID" value="BPAG_0001436801"/>
</dbReference>
<evidence type="ECO:0000313" key="4">
    <source>
        <dbReference type="WBParaSite" id="BPAG_0001436801-mRNA-1"/>
    </source>
</evidence>
<gene>
    <name evidence="2" type="ORF">BPAG_LOCUS14296</name>
</gene>
<proteinExistence type="predicted"/>
<evidence type="ECO:0000313" key="3">
    <source>
        <dbReference type="Proteomes" id="UP000278627"/>
    </source>
</evidence>
<keyword evidence="1" id="KW-1133">Transmembrane helix</keyword>
<evidence type="ECO:0000313" key="2">
    <source>
        <dbReference type="EMBL" id="VDN95481.1"/>
    </source>
</evidence>
<protein>
    <submittedName>
        <fullName evidence="4">Transmembrane protein</fullName>
    </submittedName>
</protein>
<keyword evidence="1" id="KW-0812">Transmembrane</keyword>
<organism evidence="4">
    <name type="scientific">Brugia pahangi</name>
    <name type="common">Filarial nematode worm</name>
    <dbReference type="NCBI Taxonomy" id="6280"/>
    <lineage>
        <taxon>Eukaryota</taxon>
        <taxon>Metazoa</taxon>
        <taxon>Ecdysozoa</taxon>
        <taxon>Nematoda</taxon>
        <taxon>Chromadorea</taxon>
        <taxon>Rhabditida</taxon>
        <taxon>Spirurina</taxon>
        <taxon>Spiruromorpha</taxon>
        <taxon>Filarioidea</taxon>
        <taxon>Onchocercidae</taxon>
        <taxon>Brugia</taxon>
    </lineage>
</organism>
<evidence type="ECO:0000256" key="1">
    <source>
        <dbReference type="SAM" id="Phobius"/>
    </source>
</evidence>
<dbReference type="Proteomes" id="UP000278627">
    <property type="component" value="Unassembled WGS sequence"/>
</dbReference>
<accession>A0A0N4TZ98</accession>
<reference evidence="4" key="1">
    <citation type="submission" date="2017-02" db="UniProtKB">
        <authorList>
            <consortium name="WormBaseParasite"/>
        </authorList>
    </citation>
    <scope>IDENTIFICATION</scope>
</reference>
<keyword evidence="3" id="KW-1185">Reference proteome</keyword>
<keyword evidence="1" id="KW-0472">Membrane</keyword>
<reference evidence="2 3" key="2">
    <citation type="submission" date="2018-11" db="EMBL/GenBank/DDBJ databases">
        <authorList>
            <consortium name="Pathogen Informatics"/>
        </authorList>
    </citation>
    <scope>NUCLEOTIDE SEQUENCE [LARGE SCALE GENOMIC DNA]</scope>
</reference>
<sequence>MAYNQRLEIPISSIRPTPSHSTYLLYRPTYLSASLSPQATPFSSSPSNFNLVIFVDGIIDVVSSSLVSLGFVTVMYQFRLLVGMSMAM</sequence>